<gene>
    <name evidence="1" type="ORF">MJO28_014626</name>
</gene>
<comment type="caution">
    <text evidence="1">The sequence shown here is derived from an EMBL/GenBank/DDBJ whole genome shotgun (WGS) entry which is preliminary data.</text>
</comment>
<reference evidence="2" key="1">
    <citation type="journal article" date="2018" name="BMC Genomics">
        <title>Genomic insights into host adaptation between the wheat stripe rust pathogen (Puccinia striiformis f. sp. tritici) and the barley stripe rust pathogen (Puccinia striiformis f. sp. hordei).</title>
        <authorList>
            <person name="Xia C."/>
            <person name="Wang M."/>
            <person name="Yin C."/>
            <person name="Cornejo O.E."/>
            <person name="Hulbert S.H."/>
            <person name="Chen X."/>
        </authorList>
    </citation>
    <scope>NUCLEOTIDE SEQUENCE [LARGE SCALE GENOMIC DNA]</scope>
    <source>
        <strain evidence="2">93-210</strain>
    </source>
</reference>
<sequence>MAVPAQSPNPLFQTSSAGVYPIRLFPNHSFNDSLITKPVSYKFRRLPKGIFCSIMSATSSQNFTAQQLSTVTIHCSPKPHQTSSFAQSLIKTPLLAPWHRLWQATRRLATLVAQYNILLAHKRQKSKPHQQKDSLIDQNLQPNFPNNDLQITPAPIKSNTAEICDNEYSATVPPKLCKKCCNGEHLHLEVPLVNQLVVSTSTTLSIHPPSNNASFPRQSFSS</sequence>
<name>A0ACC0DUG8_9BASI</name>
<proteinExistence type="predicted"/>
<evidence type="ECO:0000313" key="2">
    <source>
        <dbReference type="Proteomes" id="UP001060170"/>
    </source>
</evidence>
<reference evidence="1 2" key="3">
    <citation type="journal article" date="2022" name="Microbiol. Spectr.">
        <title>Folding features and dynamics of 3D genome architecture in plant fungal pathogens.</title>
        <authorList>
            <person name="Xia C."/>
        </authorList>
    </citation>
    <scope>NUCLEOTIDE SEQUENCE [LARGE SCALE GENOMIC DNA]</scope>
    <source>
        <strain evidence="1 2">93-210</strain>
    </source>
</reference>
<dbReference type="EMBL" id="CM045879">
    <property type="protein sequence ID" value="KAI7939047.1"/>
    <property type="molecule type" value="Genomic_DNA"/>
</dbReference>
<organism evidence="1 2">
    <name type="scientific">Puccinia striiformis f. sp. tritici</name>
    <dbReference type="NCBI Taxonomy" id="168172"/>
    <lineage>
        <taxon>Eukaryota</taxon>
        <taxon>Fungi</taxon>
        <taxon>Dikarya</taxon>
        <taxon>Basidiomycota</taxon>
        <taxon>Pucciniomycotina</taxon>
        <taxon>Pucciniomycetes</taxon>
        <taxon>Pucciniales</taxon>
        <taxon>Pucciniaceae</taxon>
        <taxon>Puccinia</taxon>
    </lineage>
</organism>
<protein>
    <submittedName>
        <fullName evidence="1">Uncharacterized protein</fullName>
    </submittedName>
</protein>
<evidence type="ECO:0000313" key="1">
    <source>
        <dbReference type="EMBL" id="KAI7939047.1"/>
    </source>
</evidence>
<accession>A0ACC0DUG8</accession>
<dbReference type="Proteomes" id="UP001060170">
    <property type="component" value="Chromosome 15"/>
</dbReference>
<keyword evidence="2" id="KW-1185">Reference proteome</keyword>
<reference evidence="2" key="2">
    <citation type="journal article" date="2018" name="Mol. Plant Microbe Interact.">
        <title>Genome sequence resources for the wheat stripe rust pathogen (Puccinia striiformis f. sp. tritici) and the barley stripe rust pathogen (Puccinia striiformis f. sp. hordei).</title>
        <authorList>
            <person name="Xia C."/>
            <person name="Wang M."/>
            <person name="Yin C."/>
            <person name="Cornejo O.E."/>
            <person name="Hulbert S.H."/>
            <person name="Chen X."/>
        </authorList>
    </citation>
    <scope>NUCLEOTIDE SEQUENCE [LARGE SCALE GENOMIC DNA]</scope>
    <source>
        <strain evidence="2">93-210</strain>
    </source>
</reference>